<sequence length="113" mass="12047">MGVAVKTMVTVCGVLLSVSLILMAFLCDALGDARNERDALSEKLSAQQVINTTTLTAVTYYHRISGETIDAKRKNTLDAQATKKGVKVILVGNDCASAAAPGGLIDRMQQYKD</sequence>
<evidence type="ECO:0008006" key="3">
    <source>
        <dbReference type="Google" id="ProtNLM"/>
    </source>
</evidence>
<gene>
    <name evidence="1" type="ORF">AYY18_00835</name>
</gene>
<keyword evidence="2" id="KW-1185">Reference proteome</keyword>
<name>A0A1B8HU40_9GAMM</name>
<dbReference type="AlphaFoldDB" id="A0A1B8HU40"/>
<dbReference type="Proteomes" id="UP000092377">
    <property type="component" value="Unassembled WGS sequence"/>
</dbReference>
<evidence type="ECO:0000313" key="1">
    <source>
        <dbReference type="EMBL" id="OBU13326.1"/>
    </source>
</evidence>
<organism evidence="1 2">
    <name type="scientific">Morganella psychrotolerans</name>
    <dbReference type="NCBI Taxonomy" id="368603"/>
    <lineage>
        <taxon>Bacteria</taxon>
        <taxon>Pseudomonadati</taxon>
        <taxon>Pseudomonadota</taxon>
        <taxon>Gammaproteobacteria</taxon>
        <taxon>Enterobacterales</taxon>
        <taxon>Morganellaceae</taxon>
        <taxon>Morganella</taxon>
    </lineage>
</organism>
<accession>A0A1B8HU40</accession>
<proteinExistence type="predicted"/>
<reference evidence="2" key="1">
    <citation type="submission" date="2016-06" db="EMBL/GenBank/DDBJ databases">
        <authorList>
            <person name="Butler K."/>
        </authorList>
    </citation>
    <scope>NUCLEOTIDE SEQUENCE [LARGE SCALE GENOMIC DNA]</scope>
    <source>
        <strain evidence="2">GCSL-Mp20</strain>
    </source>
</reference>
<dbReference type="EMBL" id="LZEY01000001">
    <property type="protein sequence ID" value="OBU13326.1"/>
    <property type="molecule type" value="Genomic_DNA"/>
</dbReference>
<comment type="caution">
    <text evidence="1">The sequence shown here is derived from an EMBL/GenBank/DDBJ whole genome shotgun (WGS) entry which is preliminary data.</text>
</comment>
<evidence type="ECO:0000313" key="2">
    <source>
        <dbReference type="Proteomes" id="UP000092377"/>
    </source>
</evidence>
<protein>
    <recommendedName>
        <fullName evidence="3">DUF2570 domain-containing protein</fullName>
    </recommendedName>
</protein>